<proteinExistence type="predicted"/>
<evidence type="ECO:0000256" key="1">
    <source>
        <dbReference type="SAM" id="Phobius"/>
    </source>
</evidence>
<dbReference type="AlphaFoldDB" id="A0A1S6IQU0"/>
<feature type="transmembrane region" description="Helical" evidence="1">
    <location>
        <begin position="350"/>
        <end position="367"/>
    </location>
</feature>
<feature type="transmembrane region" description="Helical" evidence="1">
    <location>
        <begin position="93"/>
        <end position="111"/>
    </location>
</feature>
<dbReference type="Pfam" id="PF07613">
    <property type="entry name" value="DUF1576"/>
    <property type="match status" value="2"/>
</dbReference>
<accession>A0A1S6IQU0</accession>
<dbReference type="Proteomes" id="UP000188993">
    <property type="component" value="Chromosome"/>
</dbReference>
<keyword evidence="3" id="KW-1185">Reference proteome</keyword>
<dbReference type="RefSeq" id="WP_062469863.1">
    <property type="nucleotide sequence ID" value="NZ_BBYN01000015.1"/>
</dbReference>
<feature type="transmembrane region" description="Helical" evidence="1">
    <location>
        <begin position="62"/>
        <end position="86"/>
    </location>
</feature>
<evidence type="ECO:0000313" key="2">
    <source>
        <dbReference type="EMBL" id="AQS53921.1"/>
    </source>
</evidence>
<dbReference type="EMBL" id="CP019728">
    <property type="protein sequence ID" value="AQS53921.1"/>
    <property type="molecule type" value="Genomic_DNA"/>
</dbReference>
<protein>
    <recommendedName>
        <fullName evidence="4">DUF1576 domain-containing protein</fullName>
    </recommendedName>
</protein>
<feature type="transmembrane region" description="Helical" evidence="1">
    <location>
        <begin position="404"/>
        <end position="423"/>
    </location>
</feature>
<keyword evidence="1" id="KW-0812">Transmembrane</keyword>
<feature type="transmembrane region" description="Helical" evidence="1">
    <location>
        <begin position="20"/>
        <end position="42"/>
    </location>
</feature>
<keyword evidence="1" id="KW-1133">Transmembrane helix</keyword>
<feature type="transmembrane region" description="Helical" evidence="1">
    <location>
        <begin position="373"/>
        <end position="397"/>
    </location>
</feature>
<reference evidence="2 3" key="1">
    <citation type="journal article" date="2014" name="Int. J. Syst. Evol. Microbiol.">
        <title>Jeotgalibaca dankookensis gen. nov., sp. nov., a member of the family Carnobacteriaceae, isolated from seujeot (Korean traditional food).</title>
        <authorList>
            <person name="Lee D.G."/>
            <person name="Trujillo M.E."/>
            <person name="Kang H."/>
            <person name="Ahn T.Y."/>
        </authorList>
    </citation>
    <scope>NUCLEOTIDE SEQUENCE [LARGE SCALE GENOMIC DNA]</scope>
    <source>
        <strain evidence="2 3">EX-07</strain>
    </source>
</reference>
<gene>
    <name evidence="2" type="ORF">BW727_101554</name>
</gene>
<evidence type="ECO:0008006" key="4">
    <source>
        <dbReference type="Google" id="ProtNLM"/>
    </source>
</evidence>
<name>A0A1S6IQU0_9LACT</name>
<feature type="transmembrane region" description="Helical" evidence="1">
    <location>
        <begin position="307"/>
        <end position="329"/>
    </location>
</feature>
<keyword evidence="1" id="KW-0472">Membrane</keyword>
<dbReference type="STRING" id="708126.BW727_101554"/>
<dbReference type="InterPro" id="IPR011470">
    <property type="entry name" value="DUF1576"/>
</dbReference>
<evidence type="ECO:0000313" key="3">
    <source>
        <dbReference type="Proteomes" id="UP000188993"/>
    </source>
</evidence>
<sequence>MLTIPVHHYPDLRTLPTKILYQLFILISIIMAVVAFFFNTPLEIWDGFWLIMRSPANLLTDYMALANPGATLINASIMTLQALVVVRICNAKINGPVIAALFLIIGFSFFGKNFYNSMPIVLGSLYYAKVTRNPLEKSLLAALFGTALGPLVSELSFNEGFPLVIGVSMGYLAGFIVGFILPPLSRHVITFTKGFSLYNVGFTSGFLGTLVISLMRSFGMTVENSLLISSLHTRPFTLLLITFFTAIFIFGFFINNKNFKGIKDIHEQTGQLSTDFIDVGGIGATFMNMGMLGVFSTLYVLALGGDLSGPVIGGILSVVGFGAFGKTLLTATPVMIGATIMSHLTLHDTRTAPILIAILFATTLSPITGRYGAIVGMIAGALHLAMVTNVGFLYGGVNLYNNGFAGGLIAAMMVPILEAIHVHRVARLNPDRPELDPAEEIERLEAGE</sequence>
<feature type="transmembrane region" description="Helical" evidence="1">
    <location>
        <begin position="196"/>
        <end position="215"/>
    </location>
</feature>
<organism evidence="2 3">
    <name type="scientific">Jeotgalibaca dankookensis</name>
    <dbReference type="NCBI Taxonomy" id="708126"/>
    <lineage>
        <taxon>Bacteria</taxon>
        <taxon>Bacillati</taxon>
        <taxon>Bacillota</taxon>
        <taxon>Bacilli</taxon>
        <taxon>Lactobacillales</taxon>
        <taxon>Carnobacteriaceae</taxon>
        <taxon>Jeotgalibaca</taxon>
    </lineage>
</organism>
<feature type="transmembrane region" description="Helical" evidence="1">
    <location>
        <begin position="276"/>
        <end position="301"/>
    </location>
</feature>
<feature type="transmembrane region" description="Helical" evidence="1">
    <location>
        <begin position="235"/>
        <end position="255"/>
    </location>
</feature>
<dbReference type="OrthoDB" id="9776502at2"/>
<dbReference type="KEGG" id="jda:BW727_101554"/>
<feature type="transmembrane region" description="Helical" evidence="1">
    <location>
        <begin position="161"/>
        <end position="184"/>
    </location>
</feature>